<protein>
    <submittedName>
        <fullName evidence="1">Uncharacterized protein</fullName>
    </submittedName>
</protein>
<accession>A0A0H5SKB1</accession>
<organism evidence="1 2">
    <name type="scientific">Herbinix hemicellulosilytica</name>
    <dbReference type="NCBI Taxonomy" id="1564487"/>
    <lineage>
        <taxon>Bacteria</taxon>
        <taxon>Bacillati</taxon>
        <taxon>Bacillota</taxon>
        <taxon>Clostridia</taxon>
        <taxon>Lachnospirales</taxon>
        <taxon>Lachnospiraceae</taxon>
        <taxon>Herbinix</taxon>
    </lineage>
</organism>
<dbReference type="AlphaFoldDB" id="A0A0H5SKB1"/>
<gene>
    <name evidence="1" type="ORF">HHT355_2341</name>
</gene>
<evidence type="ECO:0000313" key="2">
    <source>
        <dbReference type="Proteomes" id="UP000236497"/>
    </source>
</evidence>
<evidence type="ECO:0000313" key="1">
    <source>
        <dbReference type="EMBL" id="CRZ35530.1"/>
    </source>
</evidence>
<proteinExistence type="predicted"/>
<sequence>MSYTVYQGRPETYFVCYSCINTSRIRFKTADLTRKVLPAIGHEPTYVNL</sequence>
<name>A0A0H5SKB1_HERHM</name>
<keyword evidence="2" id="KW-1185">Reference proteome</keyword>
<dbReference type="Proteomes" id="UP000236497">
    <property type="component" value="Unassembled WGS sequence"/>
</dbReference>
<reference evidence="1 2" key="1">
    <citation type="submission" date="2015-06" db="EMBL/GenBank/DDBJ databases">
        <authorList>
            <person name="Wibberg Daniel"/>
        </authorList>
    </citation>
    <scope>NUCLEOTIDE SEQUENCE [LARGE SCALE GENOMIC DNA]</scope>
    <source>
        <strain evidence="1 2">T3/55T</strain>
    </source>
</reference>
<dbReference type="RefSeq" id="WP_158245962.1">
    <property type="nucleotide sequence ID" value="NZ_CVTD020000026.1"/>
</dbReference>
<dbReference type="EMBL" id="CVTD020000026">
    <property type="protein sequence ID" value="CRZ35530.1"/>
    <property type="molecule type" value="Genomic_DNA"/>
</dbReference>